<gene>
    <name evidence="1" type="ORF">NCTC10738_00479</name>
</gene>
<dbReference type="InterPro" id="IPR025368">
    <property type="entry name" value="DUF4272"/>
</dbReference>
<dbReference type="Proteomes" id="UP000254069">
    <property type="component" value="Unassembled WGS sequence"/>
</dbReference>
<evidence type="ECO:0000313" key="1">
    <source>
        <dbReference type="EMBL" id="SUI49697.1"/>
    </source>
</evidence>
<protein>
    <recommendedName>
        <fullName evidence="3">DUF4272 domain-containing protein</fullName>
    </recommendedName>
</protein>
<accession>A0A379YT72</accession>
<evidence type="ECO:0000313" key="2">
    <source>
        <dbReference type="Proteomes" id="UP000254069"/>
    </source>
</evidence>
<dbReference type="Pfam" id="PF14094">
    <property type="entry name" value="DUF4272"/>
    <property type="match status" value="1"/>
</dbReference>
<dbReference type="EMBL" id="UGYO01000001">
    <property type="protein sequence ID" value="SUI49697.1"/>
    <property type="molecule type" value="Genomic_DNA"/>
</dbReference>
<evidence type="ECO:0008006" key="3">
    <source>
        <dbReference type="Google" id="ProtNLM"/>
    </source>
</evidence>
<organism evidence="1 2">
    <name type="scientific">Shewanella algae</name>
    <dbReference type="NCBI Taxonomy" id="38313"/>
    <lineage>
        <taxon>Bacteria</taxon>
        <taxon>Pseudomonadati</taxon>
        <taxon>Pseudomonadota</taxon>
        <taxon>Gammaproteobacteria</taxon>
        <taxon>Alteromonadales</taxon>
        <taxon>Shewanellaceae</taxon>
        <taxon>Shewanella</taxon>
    </lineage>
</organism>
<dbReference type="AlphaFoldDB" id="A0A379YT72"/>
<reference evidence="1 2" key="1">
    <citation type="submission" date="2018-06" db="EMBL/GenBank/DDBJ databases">
        <authorList>
            <consortium name="Pathogen Informatics"/>
            <person name="Doyle S."/>
        </authorList>
    </citation>
    <scope>NUCLEOTIDE SEQUENCE [LARGE SCALE GENOMIC DNA]</scope>
    <source>
        <strain evidence="1 2">NCTC10738</strain>
    </source>
</reference>
<name>A0A379YT72_9GAMM</name>
<proteinExistence type="predicted"/>
<keyword evidence="2" id="KW-1185">Reference proteome</keyword>
<dbReference type="RefSeq" id="WP_109248169.1">
    <property type="nucleotide sequence ID" value="NZ_AP024609.1"/>
</dbReference>
<sequence>MSILVNAYSTHLNPIDISFPHVLNNRRGLSDPELTNHLNGFHSYILERGGSEMTKIKYHLLRHIQRVNHQFSFDLEEAHLDDLSRWALESNSILFLPDGTVRDPNGHVLFYPDGRQADDAAFIPFLDASYSRKHQTEALLKARHLNVPPTPPIPCEHEISLRPVSEIVLRAMSLFVVAVRAESIATGDPLDIETLKERIPSGFVALSPAEEAFLKAEHLDDNPDESLVVQFVWRYEAAALLLWVLGILPELPFPDSICDVPEIARLMLDSRSWEDRVELRVVDEVLDCLDLHYRLHWLCRQASIDGADISPDIDRGVVLERHYALNWLIGFENSDWDEVDTPT</sequence>